<evidence type="ECO:0000313" key="3">
    <source>
        <dbReference type="Proteomes" id="UP000187455"/>
    </source>
</evidence>
<dbReference type="SUPFAM" id="SSF50494">
    <property type="entry name" value="Trypsin-like serine proteases"/>
    <property type="match status" value="1"/>
</dbReference>
<dbReference type="PRINTS" id="PR00722">
    <property type="entry name" value="CHYMOTRYPSIN"/>
</dbReference>
<dbReference type="InterPro" id="IPR051333">
    <property type="entry name" value="CLIP_Serine_Protease"/>
</dbReference>
<accession>A0A1R0H2F8</accession>
<dbReference type="Gene3D" id="2.40.10.10">
    <property type="entry name" value="Trypsin-like serine proteases"/>
    <property type="match status" value="1"/>
</dbReference>
<protein>
    <submittedName>
        <fullName evidence="2">Coagulation factor X</fullName>
    </submittedName>
</protein>
<dbReference type="STRING" id="133383.A0A1R0H2F8"/>
<evidence type="ECO:0000259" key="1">
    <source>
        <dbReference type="PROSITE" id="PS50240"/>
    </source>
</evidence>
<dbReference type="PANTHER" id="PTHR24260:SF136">
    <property type="entry name" value="GH08193P-RELATED"/>
    <property type="match status" value="1"/>
</dbReference>
<dbReference type="InterPro" id="IPR009003">
    <property type="entry name" value="Peptidase_S1_PA"/>
</dbReference>
<dbReference type="SMART" id="SM00020">
    <property type="entry name" value="Tryp_SPc"/>
    <property type="match status" value="1"/>
</dbReference>
<dbReference type="InterPro" id="IPR043504">
    <property type="entry name" value="Peptidase_S1_PA_chymotrypsin"/>
</dbReference>
<name>A0A1R0H2F8_9FUNG</name>
<dbReference type="AlphaFoldDB" id="A0A1R0H2F8"/>
<dbReference type="PANTHER" id="PTHR24260">
    <property type="match status" value="1"/>
</dbReference>
<dbReference type="GO" id="GO:0006508">
    <property type="term" value="P:proteolysis"/>
    <property type="evidence" value="ECO:0007669"/>
    <property type="project" value="InterPro"/>
</dbReference>
<proteinExistence type="predicted"/>
<reference evidence="2 3" key="1">
    <citation type="journal article" date="2016" name="Mol. Biol. Evol.">
        <title>Genome-Wide Survey of Gut Fungi (Harpellales) Reveals the First Horizontally Transferred Ubiquitin Gene from a Mosquito Host.</title>
        <authorList>
            <person name="Wang Y."/>
            <person name="White M.M."/>
            <person name="Kvist S."/>
            <person name="Moncalvo J.M."/>
        </authorList>
    </citation>
    <scope>NUCLEOTIDE SEQUENCE [LARGE SCALE GENOMIC DNA]</scope>
    <source>
        <strain evidence="2 3">ALG-7-W6</strain>
    </source>
</reference>
<dbReference type="Pfam" id="PF00089">
    <property type="entry name" value="Trypsin"/>
    <property type="match status" value="1"/>
</dbReference>
<organism evidence="2 3">
    <name type="scientific">Smittium mucronatum</name>
    <dbReference type="NCBI Taxonomy" id="133383"/>
    <lineage>
        <taxon>Eukaryota</taxon>
        <taxon>Fungi</taxon>
        <taxon>Fungi incertae sedis</taxon>
        <taxon>Zoopagomycota</taxon>
        <taxon>Kickxellomycotina</taxon>
        <taxon>Harpellomycetes</taxon>
        <taxon>Harpellales</taxon>
        <taxon>Legeriomycetaceae</taxon>
        <taxon>Smittium</taxon>
    </lineage>
</organism>
<keyword evidence="3" id="KW-1185">Reference proteome</keyword>
<gene>
    <name evidence="2" type="ORF">AYI68_g2534</name>
</gene>
<dbReference type="Proteomes" id="UP000187455">
    <property type="component" value="Unassembled WGS sequence"/>
</dbReference>
<dbReference type="PROSITE" id="PS50240">
    <property type="entry name" value="TRYPSIN_DOM"/>
    <property type="match status" value="1"/>
</dbReference>
<evidence type="ECO:0000313" key="2">
    <source>
        <dbReference type="EMBL" id="OLY83332.1"/>
    </source>
</evidence>
<dbReference type="EMBL" id="LSSL01000953">
    <property type="protein sequence ID" value="OLY83332.1"/>
    <property type="molecule type" value="Genomic_DNA"/>
</dbReference>
<feature type="domain" description="Peptidase S1" evidence="1">
    <location>
        <begin position="24"/>
        <end position="255"/>
    </location>
</feature>
<sequence length="259" mass="29490">MDLRFIFNKSLPVQYKPKEHLIKRVTGEDAINFYSDVVVKITIGYQNSKLYCTGTFLNSRFILTAASCFLKDGKEADYNKVIVSVGDSFNEMRFRLEKIIKHEGFNANTFENNIAILKLSGNISLKGNLFKVEPQELEKRDSLKIVGYGFTNIKDNINSKRFLRSLEITQNNGKLCDKYEKTGKSYCYEVSFNQSTCYGDMGGPVLIQRENVFYIFGISSHFYSSGKRGSCGENGDIGFMTLVSEYKSWIDINSVIDNI</sequence>
<dbReference type="InterPro" id="IPR001254">
    <property type="entry name" value="Trypsin_dom"/>
</dbReference>
<comment type="caution">
    <text evidence="2">The sequence shown here is derived from an EMBL/GenBank/DDBJ whole genome shotgun (WGS) entry which is preliminary data.</text>
</comment>
<dbReference type="InterPro" id="IPR001314">
    <property type="entry name" value="Peptidase_S1A"/>
</dbReference>
<dbReference type="OrthoDB" id="6380398at2759"/>
<dbReference type="GO" id="GO:0004252">
    <property type="term" value="F:serine-type endopeptidase activity"/>
    <property type="evidence" value="ECO:0007669"/>
    <property type="project" value="InterPro"/>
</dbReference>